<keyword evidence="9 14" id="KW-1133">Transmembrane helix</keyword>
<accession>A0AAF1B7N7</accession>
<dbReference type="GO" id="GO:0015935">
    <property type="term" value="C:small ribosomal subunit"/>
    <property type="evidence" value="ECO:0007669"/>
    <property type="project" value="InterPro"/>
</dbReference>
<dbReference type="Proteomes" id="UP000077755">
    <property type="component" value="Chromosome 7"/>
</dbReference>
<evidence type="ECO:0000256" key="12">
    <source>
        <dbReference type="ARBA" id="ARBA00031029"/>
    </source>
</evidence>
<organism evidence="15 16">
    <name type="scientific">Daucus carota subsp. sativus</name>
    <name type="common">Carrot</name>
    <dbReference type="NCBI Taxonomy" id="79200"/>
    <lineage>
        <taxon>Eukaryota</taxon>
        <taxon>Viridiplantae</taxon>
        <taxon>Streptophyta</taxon>
        <taxon>Embryophyta</taxon>
        <taxon>Tracheophyta</taxon>
        <taxon>Spermatophyta</taxon>
        <taxon>Magnoliopsida</taxon>
        <taxon>eudicotyledons</taxon>
        <taxon>Gunneridae</taxon>
        <taxon>Pentapetalae</taxon>
        <taxon>asterids</taxon>
        <taxon>campanulids</taxon>
        <taxon>Apiales</taxon>
        <taxon>Apiaceae</taxon>
        <taxon>Apioideae</taxon>
        <taxon>Scandiceae</taxon>
        <taxon>Daucinae</taxon>
        <taxon>Daucus</taxon>
        <taxon>Daucus sect. Daucus</taxon>
    </lineage>
</organism>
<keyword evidence="6" id="KW-0813">Transport</keyword>
<dbReference type="SUPFAM" id="SSF50249">
    <property type="entry name" value="Nucleic acid-binding proteins"/>
    <property type="match status" value="1"/>
</dbReference>
<evidence type="ECO:0000256" key="3">
    <source>
        <dbReference type="ARBA" id="ARBA00005657"/>
    </source>
</evidence>
<dbReference type="Gene3D" id="1.20.58.1610">
    <property type="entry name" value="NADH:ubiquinone/plastoquinone oxidoreductase, chain 3"/>
    <property type="match status" value="1"/>
</dbReference>
<dbReference type="AlphaFoldDB" id="A0AAF1B7N7"/>
<evidence type="ECO:0000256" key="8">
    <source>
        <dbReference type="ARBA" id="ARBA00022980"/>
    </source>
</evidence>
<evidence type="ECO:0000313" key="16">
    <source>
        <dbReference type="Proteomes" id="UP000077755"/>
    </source>
</evidence>
<dbReference type="EMBL" id="CP093349">
    <property type="protein sequence ID" value="WOH07688.1"/>
    <property type="molecule type" value="Genomic_DNA"/>
</dbReference>
<comment type="catalytic activity">
    <reaction evidence="13">
        <text>a ubiquinone + NADH + 5 H(+)(in) = a ubiquinol + NAD(+) + 4 H(+)(out)</text>
        <dbReference type="Rhea" id="RHEA:29091"/>
        <dbReference type="Rhea" id="RHEA-COMP:9565"/>
        <dbReference type="Rhea" id="RHEA-COMP:9566"/>
        <dbReference type="ChEBI" id="CHEBI:15378"/>
        <dbReference type="ChEBI" id="CHEBI:16389"/>
        <dbReference type="ChEBI" id="CHEBI:17976"/>
        <dbReference type="ChEBI" id="CHEBI:57540"/>
        <dbReference type="ChEBI" id="CHEBI:57945"/>
        <dbReference type="EC" id="7.1.1.2"/>
    </reaction>
</comment>
<dbReference type="InterPro" id="IPR038430">
    <property type="entry name" value="NDAH_ubi_oxred_su3_sf"/>
</dbReference>
<dbReference type="PANTHER" id="PTHR11652">
    <property type="entry name" value="30S RIBOSOMAL PROTEIN S12 FAMILY MEMBER"/>
    <property type="match status" value="1"/>
</dbReference>
<dbReference type="InterPro" id="IPR012340">
    <property type="entry name" value="NA-bd_OB-fold"/>
</dbReference>
<evidence type="ECO:0000256" key="13">
    <source>
        <dbReference type="ARBA" id="ARBA00049551"/>
    </source>
</evidence>
<dbReference type="PRINTS" id="PR01034">
    <property type="entry name" value="RIBOSOMALS12"/>
</dbReference>
<gene>
    <name evidence="15" type="ORF">DCAR_0727121</name>
</gene>
<comment type="function">
    <text evidence="1">Core subunit of the mitochondrial membrane respiratory chain NADH dehydrogenase (Complex I) that is believed to belong to the minimal assembly required for catalysis. Complex I functions in the transfer of electrons from NADH to the respiratory chain. The immediate electron acceptor for the enzyme is believed to be ubiquinone.</text>
</comment>
<dbReference type="Pfam" id="PF00507">
    <property type="entry name" value="Oxidored_q4"/>
    <property type="match status" value="1"/>
</dbReference>
<dbReference type="InterPro" id="IPR000440">
    <property type="entry name" value="NADH_UbQ/plastoQ_OxRdtase_su3"/>
</dbReference>
<proteinExistence type="inferred from homology"/>
<evidence type="ECO:0000256" key="7">
    <source>
        <dbReference type="ARBA" id="ARBA00022692"/>
    </source>
</evidence>
<evidence type="ECO:0000256" key="10">
    <source>
        <dbReference type="ARBA" id="ARBA00023136"/>
    </source>
</evidence>
<dbReference type="Gene3D" id="2.40.50.140">
    <property type="entry name" value="Nucleic acid-binding proteins"/>
    <property type="match status" value="1"/>
</dbReference>
<evidence type="ECO:0000256" key="2">
    <source>
        <dbReference type="ARBA" id="ARBA00004370"/>
    </source>
</evidence>
<evidence type="ECO:0000313" key="15">
    <source>
        <dbReference type="EMBL" id="WOH07688.1"/>
    </source>
</evidence>
<evidence type="ECO:0000256" key="6">
    <source>
        <dbReference type="ARBA" id="ARBA00022448"/>
    </source>
</evidence>
<evidence type="ECO:0000256" key="9">
    <source>
        <dbReference type="ARBA" id="ARBA00022989"/>
    </source>
</evidence>
<evidence type="ECO:0000256" key="1">
    <source>
        <dbReference type="ARBA" id="ARBA00003257"/>
    </source>
</evidence>
<keyword evidence="16" id="KW-1185">Reference proteome</keyword>
<evidence type="ECO:0000256" key="14">
    <source>
        <dbReference type="SAM" id="Phobius"/>
    </source>
</evidence>
<reference evidence="15" key="2">
    <citation type="submission" date="2022-03" db="EMBL/GenBank/DDBJ databases">
        <title>Draft title - Genomic analysis of global carrot germplasm unveils the trajectory of domestication and the origin of high carotenoid orange carrot.</title>
        <authorList>
            <person name="Iorizzo M."/>
            <person name="Ellison S."/>
            <person name="Senalik D."/>
            <person name="Macko-Podgorni A."/>
            <person name="Grzebelus D."/>
            <person name="Bostan H."/>
            <person name="Rolling W."/>
            <person name="Curaba J."/>
            <person name="Simon P."/>
        </authorList>
    </citation>
    <scope>NUCLEOTIDE SEQUENCE</scope>
    <source>
        <tissue evidence="15">Leaf</tissue>
    </source>
</reference>
<dbReference type="GO" id="GO:0006412">
    <property type="term" value="P:translation"/>
    <property type="evidence" value="ECO:0007669"/>
    <property type="project" value="InterPro"/>
</dbReference>
<feature type="transmembrane region" description="Helical" evidence="14">
    <location>
        <begin position="7"/>
        <end position="28"/>
    </location>
</feature>
<dbReference type="Pfam" id="PF00164">
    <property type="entry name" value="Ribosom_S12_S23"/>
    <property type="match status" value="1"/>
</dbReference>
<reference evidence="15" key="1">
    <citation type="journal article" date="2016" name="Nat. Genet.">
        <title>A high-quality carrot genome assembly provides new insights into carotenoid accumulation and asterid genome evolution.</title>
        <authorList>
            <person name="Iorizzo M."/>
            <person name="Ellison S."/>
            <person name="Senalik D."/>
            <person name="Zeng P."/>
            <person name="Satapoomin P."/>
            <person name="Huang J."/>
            <person name="Bowman M."/>
            <person name="Iovene M."/>
            <person name="Sanseverino W."/>
            <person name="Cavagnaro P."/>
            <person name="Yildiz M."/>
            <person name="Macko-Podgorni A."/>
            <person name="Moranska E."/>
            <person name="Grzebelus E."/>
            <person name="Grzebelus D."/>
            <person name="Ashrafi H."/>
            <person name="Zheng Z."/>
            <person name="Cheng S."/>
            <person name="Spooner D."/>
            <person name="Van Deynze A."/>
            <person name="Simon P."/>
        </authorList>
    </citation>
    <scope>NUCLEOTIDE SEQUENCE</scope>
    <source>
        <tissue evidence="15">Leaf</tissue>
    </source>
</reference>
<dbReference type="InterPro" id="IPR006032">
    <property type="entry name" value="Ribosomal_uS12"/>
</dbReference>
<comment type="subcellular location">
    <subcellularLocation>
        <location evidence="2">Membrane</location>
    </subcellularLocation>
</comment>
<comment type="similarity">
    <text evidence="3">Belongs to the universal ribosomal protein uS12 family.</text>
</comment>
<keyword evidence="11" id="KW-0687">Ribonucleoprotein</keyword>
<name>A0AAF1B7N7_DAUCS</name>
<sequence length="187" mass="21632">MIFFFGIVLLNRLFDCVVAFTYSILSFFRGFNPFGSRSMMTTFLLILTIGSLYEWKRGASDREEEKWRTDRTRALDQCPEKQGVRLPPRKIAKVRLSNRRDIFAHFPGECHNLQEHFMVLIIGGRVKYSPGVKTHYIRGVKDLLGIPDRRSGRSKYGAEKPKSILMEDASFTFFSLVSRGNNHNIMT</sequence>
<keyword evidence="8" id="KW-0689">Ribosomal protein</keyword>
<comment type="similarity">
    <text evidence="4">Belongs to the complex I subunit 3 family.</text>
</comment>
<dbReference type="InterPro" id="IPR005679">
    <property type="entry name" value="Ribosomal_uS12_bac"/>
</dbReference>
<evidence type="ECO:0000256" key="11">
    <source>
        <dbReference type="ARBA" id="ARBA00023274"/>
    </source>
</evidence>
<protein>
    <recommendedName>
        <fullName evidence="5">NADH-ubiquinone oxidoreductase chain 3</fullName>
    </recommendedName>
    <alternativeName>
        <fullName evidence="12">NADH dehydrogenase subunit 3</fullName>
    </alternativeName>
</protein>
<dbReference type="GO" id="GO:0003735">
    <property type="term" value="F:structural constituent of ribosome"/>
    <property type="evidence" value="ECO:0007669"/>
    <property type="project" value="InterPro"/>
</dbReference>
<feature type="transmembrane region" description="Helical" evidence="14">
    <location>
        <begin position="34"/>
        <end position="53"/>
    </location>
</feature>
<evidence type="ECO:0000256" key="4">
    <source>
        <dbReference type="ARBA" id="ARBA00008472"/>
    </source>
</evidence>
<dbReference type="GO" id="GO:0016020">
    <property type="term" value="C:membrane"/>
    <property type="evidence" value="ECO:0007669"/>
    <property type="project" value="UniProtKB-SubCell"/>
</dbReference>
<evidence type="ECO:0000256" key="5">
    <source>
        <dbReference type="ARBA" id="ARBA00021007"/>
    </source>
</evidence>
<keyword evidence="7 14" id="KW-0812">Transmembrane</keyword>
<dbReference type="GO" id="GO:0008137">
    <property type="term" value="F:NADH dehydrogenase (ubiquinone) activity"/>
    <property type="evidence" value="ECO:0007669"/>
    <property type="project" value="UniProtKB-EC"/>
</dbReference>
<keyword evidence="10 14" id="KW-0472">Membrane</keyword>